<evidence type="ECO:0000256" key="2">
    <source>
        <dbReference type="ARBA" id="ARBA00007613"/>
    </source>
</evidence>
<dbReference type="Gene3D" id="1.20.1600.10">
    <property type="entry name" value="Outer membrane efflux proteins (OEP)"/>
    <property type="match status" value="1"/>
</dbReference>
<keyword evidence="11" id="KW-1185">Reference proteome</keyword>
<evidence type="ECO:0000313" key="11">
    <source>
        <dbReference type="Proteomes" id="UP001549251"/>
    </source>
</evidence>
<feature type="region of interest" description="Disordered" evidence="8">
    <location>
        <begin position="205"/>
        <end position="229"/>
    </location>
</feature>
<evidence type="ECO:0000256" key="4">
    <source>
        <dbReference type="ARBA" id="ARBA00022452"/>
    </source>
</evidence>
<organism evidence="10 11">
    <name type="scientific">Rhodanobacter soli</name>
    <dbReference type="NCBI Taxonomy" id="590609"/>
    <lineage>
        <taxon>Bacteria</taxon>
        <taxon>Pseudomonadati</taxon>
        <taxon>Pseudomonadota</taxon>
        <taxon>Gammaproteobacteria</taxon>
        <taxon>Lysobacterales</taxon>
        <taxon>Rhodanobacteraceae</taxon>
        <taxon>Rhodanobacter</taxon>
    </lineage>
</organism>
<feature type="chain" id="PRO_5045256815" evidence="9">
    <location>
        <begin position="22"/>
        <end position="433"/>
    </location>
</feature>
<keyword evidence="4" id="KW-1134">Transmembrane beta strand</keyword>
<protein>
    <submittedName>
        <fullName evidence="10">Outer membrane protein</fullName>
    </submittedName>
</protein>
<dbReference type="RefSeq" id="WP_354549594.1">
    <property type="nucleotide sequence ID" value="NZ_JBEPSD010000001.1"/>
</dbReference>
<dbReference type="PANTHER" id="PTHR30026">
    <property type="entry name" value="OUTER MEMBRANE PROTEIN TOLC"/>
    <property type="match status" value="1"/>
</dbReference>
<feature type="compositionally biased region" description="Basic and acidic residues" evidence="8">
    <location>
        <begin position="210"/>
        <end position="219"/>
    </location>
</feature>
<keyword evidence="9" id="KW-0732">Signal</keyword>
<dbReference type="EMBL" id="JBEPSD010000001">
    <property type="protein sequence ID" value="MET4569723.1"/>
    <property type="molecule type" value="Genomic_DNA"/>
</dbReference>
<dbReference type="Pfam" id="PF02321">
    <property type="entry name" value="OEP"/>
    <property type="match status" value="2"/>
</dbReference>
<reference evidence="10 11" key="1">
    <citation type="submission" date="2024-06" db="EMBL/GenBank/DDBJ databases">
        <title>Sorghum-associated microbial communities from plants grown in Nebraska, USA.</title>
        <authorList>
            <person name="Schachtman D."/>
        </authorList>
    </citation>
    <scope>NUCLEOTIDE SEQUENCE [LARGE SCALE GENOMIC DNA]</scope>
    <source>
        <strain evidence="10 11">1757</strain>
    </source>
</reference>
<evidence type="ECO:0000256" key="9">
    <source>
        <dbReference type="SAM" id="SignalP"/>
    </source>
</evidence>
<evidence type="ECO:0000256" key="5">
    <source>
        <dbReference type="ARBA" id="ARBA00022692"/>
    </source>
</evidence>
<evidence type="ECO:0000256" key="7">
    <source>
        <dbReference type="ARBA" id="ARBA00023237"/>
    </source>
</evidence>
<keyword evidence="3" id="KW-0813">Transport</keyword>
<dbReference type="Proteomes" id="UP001549251">
    <property type="component" value="Unassembled WGS sequence"/>
</dbReference>
<keyword evidence="7" id="KW-0998">Cell outer membrane</keyword>
<comment type="similarity">
    <text evidence="2">Belongs to the outer membrane factor (OMF) (TC 1.B.17) family.</text>
</comment>
<evidence type="ECO:0000256" key="8">
    <source>
        <dbReference type="SAM" id="MobiDB-lite"/>
    </source>
</evidence>
<dbReference type="PANTHER" id="PTHR30026:SF20">
    <property type="entry name" value="OUTER MEMBRANE PROTEIN TOLC"/>
    <property type="match status" value="1"/>
</dbReference>
<keyword evidence="5" id="KW-0812">Transmembrane</keyword>
<dbReference type="InterPro" id="IPR051906">
    <property type="entry name" value="TolC-like"/>
</dbReference>
<accession>A0ABV2PY06</accession>
<evidence type="ECO:0000256" key="3">
    <source>
        <dbReference type="ARBA" id="ARBA00022448"/>
    </source>
</evidence>
<evidence type="ECO:0000256" key="6">
    <source>
        <dbReference type="ARBA" id="ARBA00023136"/>
    </source>
</evidence>
<sequence>MRLKLLTLALALAAISLPSHGEDLLDAYREARANDPVLSQADATRLAIGEGVDQARASLLPQIGASMSLNQTNGGNQIGHSRSRAIKGTLSQTVLDFSKYANLKAAHSAADAQDEQYQAAAQDLYGRVAAAYFGVLTSEDELTYAKANEDAFRQQYEQSDQRFKVGLSAITDVYQAKAYYEAAKSQTIAAQNALNDAREALTQITGKPTGDLKKLRDDLPMQPPAPADQESWVKQALETNPNLLTQKYNVETAQHNISAARAGHLPTITAGISYGKGAGWSESDASARYRDPASTTIGLTLNVPIFSGGATQSFVRQSIYQRDAATDAMEAQRRQVVRDTLNYYRSVIAGIAQVESAKASVESGRKALEATRAGFDVGTQTMTNVLLAIQTLTSSESSYSQARHQFILNKLLLKQTAGTAGLKDIEEINALLQ</sequence>
<comment type="caution">
    <text evidence="10">The sequence shown here is derived from an EMBL/GenBank/DDBJ whole genome shotgun (WGS) entry which is preliminary data.</text>
</comment>
<keyword evidence="6" id="KW-0472">Membrane</keyword>
<evidence type="ECO:0000256" key="1">
    <source>
        <dbReference type="ARBA" id="ARBA00004442"/>
    </source>
</evidence>
<dbReference type="SUPFAM" id="SSF56954">
    <property type="entry name" value="Outer membrane efflux proteins (OEP)"/>
    <property type="match status" value="1"/>
</dbReference>
<proteinExistence type="inferred from homology"/>
<evidence type="ECO:0000313" key="10">
    <source>
        <dbReference type="EMBL" id="MET4569723.1"/>
    </source>
</evidence>
<feature type="signal peptide" evidence="9">
    <location>
        <begin position="1"/>
        <end position="21"/>
    </location>
</feature>
<dbReference type="InterPro" id="IPR003423">
    <property type="entry name" value="OMP_efflux"/>
</dbReference>
<gene>
    <name evidence="10" type="ORF">ABIE04_002050</name>
</gene>
<comment type="subcellular location">
    <subcellularLocation>
        <location evidence="1">Cell outer membrane</location>
    </subcellularLocation>
</comment>
<dbReference type="InterPro" id="IPR010130">
    <property type="entry name" value="T1SS_OMP_TolC"/>
</dbReference>
<dbReference type="NCBIfam" id="TIGR01844">
    <property type="entry name" value="type_I_sec_TolC"/>
    <property type="match status" value="1"/>
</dbReference>
<name>A0ABV2PY06_9GAMM</name>